<organism evidence="1 2">
    <name type="scientific">Golovinomyces cichoracearum</name>
    <dbReference type="NCBI Taxonomy" id="62708"/>
    <lineage>
        <taxon>Eukaryota</taxon>
        <taxon>Fungi</taxon>
        <taxon>Dikarya</taxon>
        <taxon>Ascomycota</taxon>
        <taxon>Pezizomycotina</taxon>
        <taxon>Leotiomycetes</taxon>
        <taxon>Erysiphales</taxon>
        <taxon>Erysiphaceae</taxon>
        <taxon>Golovinomyces</taxon>
    </lineage>
</organism>
<keyword evidence="2" id="KW-1185">Reference proteome</keyword>
<evidence type="ECO:0000313" key="1">
    <source>
        <dbReference type="EMBL" id="RKF53205.1"/>
    </source>
</evidence>
<dbReference type="EMBL" id="MCBQ01022089">
    <property type="protein sequence ID" value="RKF53205.1"/>
    <property type="molecule type" value="Genomic_DNA"/>
</dbReference>
<protein>
    <submittedName>
        <fullName evidence="1">Uncharacterized protein</fullName>
    </submittedName>
</protein>
<accession>A0A420H6Z7</accession>
<gene>
    <name evidence="1" type="ORF">GcM3_220006</name>
</gene>
<evidence type="ECO:0000313" key="2">
    <source>
        <dbReference type="Proteomes" id="UP000283383"/>
    </source>
</evidence>
<reference evidence="1 2" key="1">
    <citation type="journal article" date="2018" name="BMC Genomics">
        <title>Comparative genome analyses reveal sequence features reflecting distinct modes of host-adaptation between dicot and monocot powdery mildew.</title>
        <authorList>
            <person name="Wu Y."/>
            <person name="Ma X."/>
            <person name="Pan Z."/>
            <person name="Kale S.D."/>
            <person name="Song Y."/>
            <person name="King H."/>
            <person name="Zhang Q."/>
            <person name="Presley C."/>
            <person name="Deng X."/>
            <person name="Wei C.I."/>
            <person name="Xiao S."/>
        </authorList>
    </citation>
    <scope>NUCLEOTIDE SEQUENCE [LARGE SCALE GENOMIC DNA]</scope>
    <source>
        <strain evidence="1">UMSG3</strain>
    </source>
</reference>
<dbReference type="AlphaFoldDB" id="A0A420H6Z7"/>
<comment type="caution">
    <text evidence="1">The sequence shown here is derived from an EMBL/GenBank/DDBJ whole genome shotgun (WGS) entry which is preliminary data.</text>
</comment>
<name>A0A420H6Z7_9PEZI</name>
<sequence>MAMSGSKNNQDALLLDIDTNSGDEENFSPSLSILNLPNHPSTTLSANIENIYSMIQAYEAHISVHF</sequence>
<proteinExistence type="predicted"/>
<dbReference type="Proteomes" id="UP000283383">
    <property type="component" value="Unassembled WGS sequence"/>
</dbReference>